<comment type="caution">
    <text evidence="4">The sequence shown here is derived from an EMBL/GenBank/DDBJ whole genome shotgun (WGS) entry which is preliminary data.</text>
</comment>
<dbReference type="EMBL" id="VOSK01000006">
    <property type="protein sequence ID" value="MPR24409.1"/>
    <property type="molecule type" value="Genomic_DNA"/>
</dbReference>
<name>A0A5N7MDU2_9HYPH</name>
<keyword evidence="1" id="KW-0812">Transmembrane</keyword>
<dbReference type="CDD" id="cd11304">
    <property type="entry name" value="Cadherin_repeat"/>
    <property type="match status" value="1"/>
</dbReference>
<keyword evidence="2" id="KW-1133">Transmembrane helix</keyword>
<dbReference type="GO" id="GO:0007156">
    <property type="term" value="P:homophilic cell adhesion via plasma membrane adhesion molecules"/>
    <property type="evidence" value="ECO:0007669"/>
    <property type="project" value="InterPro"/>
</dbReference>
<protein>
    <recommendedName>
        <fullName evidence="3">Cadherin domain-containing protein</fullName>
    </recommendedName>
</protein>
<evidence type="ECO:0000259" key="3">
    <source>
        <dbReference type="PROSITE" id="PS50268"/>
    </source>
</evidence>
<dbReference type="SUPFAM" id="SSF51120">
    <property type="entry name" value="beta-Roll"/>
    <property type="match status" value="1"/>
</dbReference>
<dbReference type="RefSeq" id="WP_152709496.1">
    <property type="nucleotide sequence ID" value="NZ_VOSJ01000005.1"/>
</dbReference>
<dbReference type="InterPro" id="IPR011049">
    <property type="entry name" value="Serralysin-like_metalloprot_C"/>
</dbReference>
<dbReference type="GO" id="GO:0005886">
    <property type="term" value="C:plasma membrane"/>
    <property type="evidence" value="ECO:0007669"/>
    <property type="project" value="UniProtKB-SubCell"/>
</dbReference>
<evidence type="ECO:0000313" key="5">
    <source>
        <dbReference type="Proteomes" id="UP000403266"/>
    </source>
</evidence>
<gene>
    <name evidence="4" type="ORF">FS320_03985</name>
</gene>
<accession>A0A5N7MDU2</accession>
<keyword evidence="2" id="KW-0472">Membrane</keyword>
<sequence length="504" mass="53967">MARIEVTAENFPGKAHTGLGTDTLVLVGGGTFDFAYATLSGFSAIAIESGAGKYATIRISGEQLTRITSFSSTDSYTSLSLTGSNIDLSGKSVSNINSLSIADDNATVIVSSLALALKLNALERQGETIVLNGLVSTPASRSDLHNRGFDRIIEGSNTWTNAAPTLTGLSGHFHVREGESVRIDPEGDALISDLEGPIAYLDIDLSGNGMFFVMSNFKLGANFRILDNFSDQILLYKDSVVGTINRKFGGNGASIAFNQSATAQMINEFVQNLSYAPGDFIYEENVVVTVTVRDKGYRKAEAVFYVTAENNWTPTKPTLTGGSVVENSAAGTVVGTIKATDANGDRISYRLTDDAGGRFRIENDKLVVSGNAPIDFERATKYTVTMVANDGEQDGLPATFVISVINVPNSKISGTKGKDTLTGTAERDFLYGGLGNDTLTGGGDKDFFVFNAKLGTAETDRKVNFDKITDFDVAADSIWLDDKIFNNTALKLLGKRLQRRARRS</sequence>
<dbReference type="PROSITE" id="PS50268">
    <property type="entry name" value="CADHERIN_2"/>
    <property type="match status" value="1"/>
</dbReference>
<evidence type="ECO:0000313" key="4">
    <source>
        <dbReference type="EMBL" id="MPR24409.1"/>
    </source>
</evidence>
<keyword evidence="5" id="KW-1185">Reference proteome</keyword>
<proteinExistence type="predicted"/>
<dbReference type="InterPro" id="IPR018511">
    <property type="entry name" value="Hemolysin-typ_Ca-bd_CS"/>
</dbReference>
<organism evidence="4 5">
    <name type="scientific">Microvirga tunisiensis</name>
    <dbReference type="NCBI Taxonomy" id="2108360"/>
    <lineage>
        <taxon>Bacteria</taxon>
        <taxon>Pseudomonadati</taxon>
        <taxon>Pseudomonadota</taxon>
        <taxon>Alphaproteobacteria</taxon>
        <taxon>Hyphomicrobiales</taxon>
        <taxon>Methylobacteriaceae</taxon>
        <taxon>Microvirga</taxon>
    </lineage>
</organism>
<dbReference type="Gene3D" id="2.150.10.10">
    <property type="entry name" value="Serralysin-like metalloprotease, C-terminal"/>
    <property type="match status" value="1"/>
</dbReference>
<dbReference type="PANTHER" id="PTHR24026:SF126">
    <property type="entry name" value="PROTOCADHERIN FAT 4"/>
    <property type="match status" value="1"/>
</dbReference>
<dbReference type="OrthoDB" id="6756629at2"/>
<dbReference type="Pfam" id="PF00353">
    <property type="entry name" value="HemolysinCabind"/>
    <property type="match status" value="1"/>
</dbReference>
<dbReference type="GO" id="GO:0005509">
    <property type="term" value="F:calcium ion binding"/>
    <property type="evidence" value="ECO:0007669"/>
    <property type="project" value="InterPro"/>
</dbReference>
<dbReference type="Proteomes" id="UP000403266">
    <property type="component" value="Unassembled WGS sequence"/>
</dbReference>
<evidence type="ECO:0000256" key="1">
    <source>
        <dbReference type="ARBA" id="ARBA00022692"/>
    </source>
</evidence>
<dbReference type="InterPro" id="IPR001343">
    <property type="entry name" value="Hemolysn_Ca-bd"/>
</dbReference>
<dbReference type="PROSITE" id="PS00330">
    <property type="entry name" value="HEMOLYSIN_CALCIUM"/>
    <property type="match status" value="1"/>
</dbReference>
<dbReference type="AlphaFoldDB" id="A0A5N7MDU2"/>
<evidence type="ECO:0000256" key="2">
    <source>
        <dbReference type="ARBA" id="ARBA00022989"/>
    </source>
</evidence>
<dbReference type="PANTHER" id="PTHR24026">
    <property type="entry name" value="FAT ATYPICAL CADHERIN-RELATED"/>
    <property type="match status" value="1"/>
</dbReference>
<dbReference type="InterPro" id="IPR002126">
    <property type="entry name" value="Cadherin-like_dom"/>
</dbReference>
<reference evidence="4 5" key="1">
    <citation type="journal article" date="2019" name="Syst. Appl. Microbiol.">
        <title>Microvirga tunisiensis sp. nov., a root nodule symbiotic bacterium isolated from Lupinus micranthus and L. luteus grown in Northern Tunisia.</title>
        <authorList>
            <person name="Msaddak A."/>
            <person name="Rejili M."/>
            <person name="Duran D."/>
            <person name="Mars M."/>
            <person name="Palacios J.M."/>
            <person name="Ruiz-Argueso T."/>
            <person name="Rey L."/>
            <person name="Imperial J."/>
        </authorList>
    </citation>
    <scope>NUCLEOTIDE SEQUENCE [LARGE SCALE GENOMIC DNA]</scope>
    <source>
        <strain evidence="4 5">Lmie10</strain>
    </source>
</reference>
<dbReference type="Gene3D" id="2.60.40.60">
    <property type="entry name" value="Cadherins"/>
    <property type="match status" value="1"/>
</dbReference>
<dbReference type="Pfam" id="PF00028">
    <property type="entry name" value="Cadherin"/>
    <property type="match status" value="1"/>
</dbReference>
<feature type="domain" description="Cadherin" evidence="3">
    <location>
        <begin position="316"/>
        <end position="421"/>
    </location>
</feature>